<organism evidence="1 2">
    <name type="scientific">Caerostris extrusa</name>
    <name type="common">Bark spider</name>
    <name type="synonym">Caerostris bankana</name>
    <dbReference type="NCBI Taxonomy" id="172846"/>
    <lineage>
        <taxon>Eukaryota</taxon>
        <taxon>Metazoa</taxon>
        <taxon>Ecdysozoa</taxon>
        <taxon>Arthropoda</taxon>
        <taxon>Chelicerata</taxon>
        <taxon>Arachnida</taxon>
        <taxon>Araneae</taxon>
        <taxon>Araneomorphae</taxon>
        <taxon>Entelegynae</taxon>
        <taxon>Araneoidea</taxon>
        <taxon>Araneidae</taxon>
        <taxon>Caerostris</taxon>
    </lineage>
</organism>
<gene>
    <name evidence="1" type="ORF">CEXT_595191</name>
</gene>
<dbReference type="AlphaFoldDB" id="A0AAV4VCI8"/>
<proteinExistence type="predicted"/>
<name>A0AAV4VCI8_CAEEX</name>
<dbReference type="Proteomes" id="UP001054945">
    <property type="component" value="Unassembled WGS sequence"/>
</dbReference>
<protein>
    <submittedName>
        <fullName evidence="1">Uncharacterized protein</fullName>
    </submittedName>
</protein>
<comment type="caution">
    <text evidence="1">The sequence shown here is derived from an EMBL/GenBank/DDBJ whole genome shotgun (WGS) entry which is preliminary data.</text>
</comment>
<accession>A0AAV4VCI8</accession>
<sequence length="90" mass="10719">MLFIRLVRYIRKYGFIRVFCSIVFDTLFKDCLFNFSKLEKVHEKGKKIFAQLSMSVTKHLGTDWRKEIILNRTDIEFNHGSEAQKMGARQ</sequence>
<reference evidence="1 2" key="1">
    <citation type="submission" date="2021-06" db="EMBL/GenBank/DDBJ databases">
        <title>Caerostris extrusa draft genome.</title>
        <authorList>
            <person name="Kono N."/>
            <person name="Arakawa K."/>
        </authorList>
    </citation>
    <scope>NUCLEOTIDE SEQUENCE [LARGE SCALE GENOMIC DNA]</scope>
</reference>
<evidence type="ECO:0000313" key="1">
    <source>
        <dbReference type="EMBL" id="GIY67723.1"/>
    </source>
</evidence>
<keyword evidence="2" id="KW-1185">Reference proteome</keyword>
<dbReference type="EMBL" id="BPLR01014276">
    <property type="protein sequence ID" value="GIY67723.1"/>
    <property type="molecule type" value="Genomic_DNA"/>
</dbReference>
<evidence type="ECO:0000313" key="2">
    <source>
        <dbReference type="Proteomes" id="UP001054945"/>
    </source>
</evidence>